<feature type="domain" description="Response regulatory" evidence="18">
    <location>
        <begin position="3"/>
        <end position="117"/>
    </location>
</feature>
<dbReference type="PRINTS" id="PR01590">
    <property type="entry name" value="HTHFIS"/>
</dbReference>
<keyword evidence="5 16" id="KW-0597">Phosphoprotein</keyword>
<protein>
    <recommendedName>
        <fullName evidence="2">DNA-binding transcriptional regulator NtrC</fullName>
    </recommendedName>
    <alternativeName>
        <fullName evidence="14">Nitrogen regulation protein NR(I)</fullName>
    </alternativeName>
    <alternativeName>
        <fullName evidence="15">Nitrogen regulator I</fullName>
    </alternativeName>
</protein>
<evidence type="ECO:0000259" key="18">
    <source>
        <dbReference type="PROSITE" id="PS50110"/>
    </source>
</evidence>
<dbReference type="InterPro" id="IPR025944">
    <property type="entry name" value="Sigma_54_int_dom_CS"/>
</dbReference>
<evidence type="ECO:0000313" key="20">
    <source>
        <dbReference type="EMBL" id="SHJ68027.1"/>
    </source>
</evidence>
<dbReference type="Gene3D" id="1.10.10.60">
    <property type="entry name" value="Homeodomain-like"/>
    <property type="match status" value="1"/>
</dbReference>
<dbReference type="Pfam" id="PF00158">
    <property type="entry name" value="Sigma54_activat"/>
    <property type="match status" value="1"/>
</dbReference>
<proteinExistence type="predicted"/>
<dbReference type="PROSITE" id="PS50110">
    <property type="entry name" value="RESPONSE_REGULATORY"/>
    <property type="match status" value="1"/>
</dbReference>
<dbReference type="EMBL" id="JBFSOO010000011">
    <property type="protein sequence ID" value="MEZ6854555.1"/>
    <property type="molecule type" value="Genomic_DNA"/>
</dbReference>
<dbReference type="FunFam" id="3.40.50.2300:FF:000018">
    <property type="entry name" value="DNA-binding transcriptional regulator NtrC"/>
    <property type="match status" value="1"/>
</dbReference>
<feature type="modified residue" description="4-aspartylphosphate" evidence="16">
    <location>
        <position position="52"/>
    </location>
</feature>
<dbReference type="PROSITE" id="PS00676">
    <property type="entry name" value="SIGMA54_INTERACT_2"/>
    <property type="match status" value="1"/>
</dbReference>
<evidence type="ECO:0000256" key="2">
    <source>
        <dbReference type="ARBA" id="ARBA00019059"/>
    </source>
</evidence>
<keyword evidence="3" id="KW-0963">Cytoplasm</keyword>
<evidence type="ECO:0000256" key="6">
    <source>
        <dbReference type="ARBA" id="ARBA00022741"/>
    </source>
</evidence>
<evidence type="ECO:0000313" key="19">
    <source>
        <dbReference type="EMBL" id="MEZ6854555.1"/>
    </source>
</evidence>
<dbReference type="Pfam" id="PF02954">
    <property type="entry name" value="HTH_8"/>
    <property type="match status" value="1"/>
</dbReference>
<dbReference type="FunFam" id="3.40.50.300:FF:000006">
    <property type="entry name" value="DNA-binding transcriptional regulator NtrC"/>
    <property type="match status" value="1"/>
</dbReference>
<dbReference type="GO" id="GO:0043565">
    <property type="term" value="F:sequence-specific DNA binding"/>
    <property type="evidence" value="ECO:0007669"/>
    <property type="project" value="InterPro"/>
</dbReference>
<sequence length="466" mass="51096">MAKILLVDDDAQLRKSFQNILHAEGYDVVEAHCGETGVELAERDRPDIAVLDVRLPGMNGLETFKALRALYSDLPVLIMTAYGTTDTAIESTKMGAFDYVMKPFDVPEILSLIEKAIQVASANASTPPMPANTPILLGKSRAMQDVCKRIGRAAPTDATILIRGESGTGKELVAQAIHKHSLRSKSPFQVINCVAIPDTLLESELFGYEKGAFTGASHRKAGKIELANGGTVFLDEIGDMPTSIQAKILRLLQERQVERLGGSQPISVDVRVLAATNKDLEQAVANGEFREDLYYRLNVVNLTLPPIRERTEDIAMLAEHFLSMHASASAMHNPGLTEEALAMMQKYSWPGNVRELSNKMHKALIFSRGLPLDKDDFVKLVEGAAVSHQSAGDEDDVRAWVTRTLLTEHHDKTFETLADRFGAIVITEALELASWNKTRAAKLLGMSRPTLLGRIEKYGLKEHGGS</sequence>
<dbReference type="InterPro" id="IPR025662">
    <property type="entry name" value="Sigma_54_int_dom_ATP-bd_1"/>
</dbReference>
<dbReference type="InterPro" id="IPR003593">
    <property type="entry name" value="AAA+_ATPase"/>
</dbReference>
<reference evidence="19 22" key="2">
    <citation type="submission" date="2024-07" db="EMBL/GenBank/DDBJ databases">
        <title>Active virus-host system and metabolic interactions in a Lokiarchaeon culture.</title>
        <authorList>
            <person name="Ponce Toledo R.I."/>
            <person name="Rodrigues Oliveira T."/>
            <person name="Schleper C."/>
        </authorList>
    </citation>
    <scope>NUCLEOTIDE SEQUENCE [LARGE SCALE GENOMIC DNA]</scope>
    <source>
        <strain evidence="19 22">B35</strain>
    </source>
</reference>
<dbReference type="AlphaFoldDB" id="A0A8G2CBZ7"/>
<dbReference type="PANTHER" id="PTHR32071:SF95">
    <property type="entry name" value="DNA-BINDING TRANSCRIPTIONAL REGULATOR NTRC"/>
    <property type="match status" value="1"/>
</dbReference>
<gene>
    <name evidence="19" type="ORF">AB2Z07_13635</name>
    <name evidence="20" type="ORF">SAMN05660830_02999</name>
</gene>
<evidence type="ECO:0000256" key="3">
    <source>
        <dbReference type="ARBA" id="ARBA00022490"/>
    </source>
</evidence>
<evidence type="ECO:0000256" key="14">
    <source>
        <dbReference type="ARBA" id="ARBA00029881"/>
    </source>
</evidence>
<evidence type="ECO:0000256" key="11">
    <source>
        <dbReference type="ARBA" id="ARBA00023159"/>
    </source>
</evidence>
<dbReference type="Proteomes" id="UP000184001">
    <property type="component" value="Unassembled WGS sequence"/>
</dbReference>
<dbReference type="SUPFAM" id="SSF52540">
    <property type="entry name" value="P-loop containing nucleoside triphosphate hydrolases"/>
    <property type="match status" value="1"/>
</dbReference>
<dbReference type="GO" id="GO:0006355">
    <property type="term" value="P:regulation of DNA-templated transcription"/>
    <property type="evidence" value="ECO:0007669"/>
    <property type="project" value="InterPro"/>
</dbReference>
<dbReference type="InterPro" id="IPR002197">
    <property type="entry name" value="HTH_Fis"/>
</dbReference>
<dbReference type="Proteomes" id="UP001568358">
    <property type="component" value="Unassembled WGS sequence"/>
</dbReference>
<comment type="caution">
    <text evidence="20">The sequence shown here is derived from an EMBL/GenBank/DDBJ whole genome shotgun (WGS) entry which is preliminary data.</text>
</comment>
<dbReference type="PROSITE" id="PS00688">
    <property type="entry name" value="SIGMA54_INTERACT_3"/>
    <property type="match status" value="1"/>
</dbReference>
<evidence type="ECO:0000313" key="22">
    <source>
        <dbReference type="Proteomes" id="UP001568358"/>
    </source>
</evidence>
<evidence type="ECO:0000256" key="16">
    <source>
        <dbReference type="PROSITE-ProRule" id="PRU00169"/>
    </source>
</evidence>
<keyword evidence="9" id="KW-0805">Transcription regulation</keyword>
<dbReference type="Gene3D" id="3.40.50.2300">
    <property type="match status" value="1"/>
</dbReference>
<keyword evidence="11" id="KW-0010">Activator</keyword>
<name>A0A8G2CBZ7_9BACT</name>
<evidence type="ECO:0000256" key="1">
    <source>
        <dbReference type="ARBA" id="ARBA00004496"/>
    </source>
</evidence>
<dbReference type="InterPro" id="IPR002078">
    <property type="entry name" value="Sigma_54_int"/>
</dbReference>
<keyword evidence="6" id="KW-0547">Nucleotide-binding</keyword>
<dbReference type="SMART" id="SM00448">
    <property type="entry name" value="REC"/>
    <property type="match status" value="1"/>
</dbReference>
<evidence type="ECO:0000256" key="4">
    <source>
        <dbReference type="ARBA" id="ARBA00022491"/>
    </source>
</evidence>
<dbReference type="PROSITE" id="PS00675">
    <property type="entry name" value="SIGMA54_INTERACT_1"/>
    <property type="match status" value="1"/>
</dbReference>
<organism evidence="20 21">
    <name type="scientific">Halodesulfovibrio aestuarii</name>
    <dbReference type="NCBI Taxonomy" id="126333"/>
    <lineage>
        <taxon>Bacteria</taxon>
        <taxon>Pseudomonadati</taxon>
        <taxon>Thermodesulfobacteriota</taxon>
        <taxon>Desulfovibrionia</taxon>
        <taxon>Desulfovibrionales</taxon>
        <taxon>Desulfovibrionaceae</taxon>
        <taxon>Halodesulfovibrio</taxon>
    </lineage>
</organism>
<dbReference type="Pfam" id="PF25601">
    <property type="entry name" value="AAA_lid_14"/>
    <property type="match status" value="1"/>
</dbReference>
<keyword evidence="13" id="KW-0535">Nitrogen fixation</keyword>
<evidence type="ECO:0000256" key="9">
    <source>
        <dbReference type="ARBA" id="ARBA00023015"/>
    </source>
</evidence>
<dbReference type="InterPro" id="IPR009057">
    <property type="entry name" value="Homeodomain-like_sf"/>
</dbReference>
<accession>A0A8G2CBZ7</accession>
<keyword evidence="22" id="KW-1185">Reference proteome</keyword>
<dbReference type="PANTHER" id="PTHR32071">
    <property type="entry name" value="TRANSCRIPTIONAL REGULATORY PROTEIN"/>
    <property type="match status" value="1"/>
</dbReference>
<evidence type="ECO:0000256" key="7">
    <source>
        <dbReference type="ARBA" id="ARBA00022840"/>
    </source>
</evidence>
<evidence type="ECO:0000256" key="13">
    <source>
        <dbReference type="ARBA" id="ARBA00023231"/>
    </source>
</evidence>
<dbReference type="PROSITE" id="PS50045">
    <property type="entry name" value="SIGMA54_INTERACT_4"/>
    <property type="match status" value="1"/>
</dbReference>
<dbReference type="InterPro" id="IPR027417">
    <property type="entry name" value="P-loop_NTPase"/>
</dbReference>
<keyword evidence="4" id="KW-0678">Repressor</keyword>
<dbReference type="SMART" id="SM00382">
    <property type="entry name" value="AAA"/>
    <property type="match status" value="1"/>
</dbReference>
<dbReference type="SUPFAM" id="SSF46689">
    <property type="entry name" value="Homeodomain-like"/>
    <property type="match status" value="1"/>
</dbReference>
<dbReference type="RefSeq" id="WP_019999294.1">
    <property type="nucleotide sequence ID" value="NZ_CP192219.1"/>
</dbReference>
<dbReference type="SUPFAM" id="SSF52172">
    <property type="entry name" value="CheY-like"/>
    <property type="match status" value="1"/>
</dbReference>
<comment type="subcellular location">
    <subcellularLocation>
        <location evidence="1">Cytoplasm</location>
    </subcellularLocation>
</comment>
<dbReference type="GO" id="GO:0005737">
    <property type="term" value="C:cytoplasm"/>
    <property type="evidence" value="ECO:0007669"/>
    <property type="project" value="UniProtKB-SubCell"/>
</dbReference>
<dbReference type="InterPro" id="IPR058031">
    <property type="entry name" value="AAA_lid_NorR"/>
</dbReference>
<keyword evidence="10" id="KW-0238">DNA-binding</keyword>
<dbReference type="Gene3D" id="1.10.8.60">
    <property type="match status" value="1"/>
</dbReference>
<keyword evidence="12" id="KW-0804">Transcription</keyword>
<evidence type="ECO:0000256" key="15">
    <source>
        <dbReference type="ARBA" id="ARBA00031910"/>
    </source>
</evidence>
<dbReference type="InterPro" id="IPR011006">
    <property type="entry name" value="CheY-like_superfamily"/>
</dbReference>
<dbReference type="EMBL" id="FQZR01000009">
    <property type="protein sequence ID" value="SHJ68027.1"/>
    <property type="molecule type" value="Genomic_DNA"/>
</dbReference>
<keyword evidence="8" id="KW-0902">Two-component regulatory system</keyword>
<dbReference type="GO" id="GO:0000160">
    <property type="term" value="P:phosphorelay signal transduction system"/>
    <property type="evidence" value="ECO:0007669"/>
    <property type="project" value="UniProtKB-KW"/>
</dbReference>
<reference evidence="20 21" key="1">
    <citation type="submission" date="2016-11" db="EMBL/GenBank/DDBJ databases">
        <authorList>
            <person name="Varghese N."/>
            <person name="Submissions S."/>
        </authorList>
    </citation>
    <scope>NUCLEOTIDE SEQUENCE [LARGE SCALE GENOMIC DNA]</scope>
    <source>
        <strain evidence="20 21">DSM 17919</strain>
    </source>
</reference>
<dbReference type="Pfam" id="PF00072">
    <property type="entry name" value="Response_reg"/>
    <property type="match status" value="1"/>
</dbReference>
<dbReference type="CDD" id="cd00009">
    <property type="entry name" value="AAA"/>
    <property type="match status" value="1"/>
</dbReference>
<feature type="domain" description="Sigma-54 factor interaction" evidence="17">
    <location>
        <begin position="136"/>
        <end position="365"/>
    </location>
</feature>
<keyword evidence="7" id="KW-0067">ATP-binding</keyword>
<dbReference type="GO" id="GO:0005524">
    <property type="term" value="F:ATP binding"/>
    <property type="evidence" value="ECO:0007669"/>
    <property type="project" value="UniProtKB-KW"/>
</dbReference>
<evidence type="ECO:0000256" key="10">
    <source>
        <dbReference type="ARBA" id="ARBA00023125"/>
    </source>
</evidence>
<evidence type="ECO:0000313" key="21">
    <source>
        <dbReference type="Proteomes" id="UP000184001"/>
    </source>
</evidence>
<dbReference type="InterPro" id="IPR025943">
    <property type="entry name" value="Sigma_54_int_dom_ATP-bd_2"/>
</dbReference>
<evidence type="ECO:0000259" key="17">
    <source>
        <dbReference type="PROSITE" id="PS50045"/>
    </source>
</evidence>
<evidence type="ECO:0000256" key="8">
    <source>
        <dbReference type="ARBA" id="ARBA00023012"/>
    </source>
</evidence>
<dbReference type="InterPro" id="IPR001789">
    <property type="entry name" value="Sig_transdc_resp-reg_receiver"/>
</dbReference>
<evidence type="ECO:0000256" key="5">
    <source>
        <dbReference type="ARBA" id="ARBA00022553"/>
    </source>
</evidence>
<evidence type="ECO:0000256" key="12">
    <source>
        <dbReference type="ARBA" id="ARBA00023163"/>
    </source>
</evidence>
<dbReference type="Gene3D" id="3.40.50.300">
    <property type="entry name" value="P-loop containing nucleotide triphosphate hydrolases"/>
    <property type="match status" value="1"/>
</dbReference>